<reference evidence="1" key="1">
    <citation type="journal article" date="2014" name="Front. Microbiol.">
        <title>High frequency of phylogenetically diverse reductive dehalogenase-homologous genes in deep subseafloor sedimentary metagenomes.</title>
        <authorList>
            <person name="Kawai M."/>
            <person name="Futagami T."/>
            <person name="Toyoda A."/>
            <person name="Takaki Y."/>
            <person name="Nishi S."/>
            <person name="Hori S."/>
            <person name="Arai W."/>
            <person name="Tsubouchi T."/>
            <person name="Morono Y."/>
            <person name="Uchiyama I."/>
            <person name="Ito T."/>
            <person name="Fujiyama A."/>
            <person name="Inagaki F."/>
            <person name="Takami H."/>
        </authorList>
    </citation>
    <scope>NUCLEOTIDE SEQUENCE</scope>
    <source>
        <strain evidence="1">Expedition CK06-06</strain>
    </source>
</reference>
<sequence length="121" mass="13445">MSEDGEAIVFVVAGEPQLLESKYKNQVTQRVAAPLITLDGFTLLIMGKRLARRLSKHEAGFGSQAFIAVRHGEERDINTTYELKVLDDVERTAQLFELLSTQFEPSMVDEAITAAKDIMSS</sequence>
<accession>X1DID2</accession>
<organism evidence="1">
    <name type="scientific">marine sediment metagenome</name>
    <dbReference type="NCBI Taxonomy" id="412755"/>
    <lineage>
        <taxon>unclassified sequences</taxon>
        <taxon>metagenomes</taxon>
        <taxon>ecological metagenomes</taxon>
    </lineage>
</organism>
<proteinExistence type="predicted"/>
<dbReference type="EMBL" id="BART01023229">
    <property type="protein sequence ID" value="GAH04789.1"/>
    <property type="molecule type" value="Genomic_DNA"/>
</dbReference>
<dbReference type="AlphaFoldDB" id="X1DID2"/>
<comment type="caution">
    <text evidence="1">The sequence shown here is derived from an EMBL/GenBank/DDBJ whole genome shotgun (WGS) entry which is preliminary data.</text>
</comment>
<protein>
    <submittedName>
        <fullName evidence="1">Uncharacterized protein</fullName>
    </submittedName>
</protein>
<name>X1DID2_9ZZZZ</name>
<evidence type="ECO:0000313" key="1">
    <source>
        <dbReference type="EMBL" id="GAH04789.1"/>
    </source>
</evidence>
<gene>
    <name evidence="1" type="ORF">S01H4_42318</name>
</gene>